<dbReference type="GO" id="GO:0016853">
    <property type="term" value="F:isomerase activity"/>
    <property type="evidence" value="ECO:0007669"/>
    <property type="project" value="TreeGrafter"/>
</dbReference>
<protein>
    <submittedName>
        <fullName evidence="2">Related to epimerase, PhzC/PhzF homolog</fullName>
    </submittedName>
</protein>
<organism evidence="2 3">
    <name type="scientific">Ramularia collo-cygni</name>
    <dbReference type="NCBI Taxonomy" id="112498"/>
    <lineage>
        <taxon>Eukaryota</taxon>
        <taxon>Fungi</taxon>
        <taxon>Dikarya</taxon>
        <taxon>Ascomycota</taxon>
        <taxon>Pezizomycotina</taxon>
        <taxon>Dothideomycetes</taxon>
        <taxon>Dothideomycetidae</taxon>
        <taxon>Mycosphaerellales</taxon>
        <taxon>Mycosphaerellaceae</taxon>
        <taxon>Ramularia</taxon>
    </lineage>
</organism>
<dbReference type="GeneID" id="35595707"/>
<dbReference type="EMBL" id="FJUY01000001">
    <property type="protein sequence ID" value="CZT14333.1"/>
    <property type="molecule type" value="Genomic_DNA"/>
</dbReference>
<evidence type="ECO:0000256" key="1">
    <source>
        <dbReference type="PIRSR" id="PIRSR016184-1"/>
    </source>
</evidence>
<dbReference type="PIRSF" id="PIRSF016184">
    <property type="entry name" value="PhzC_PhzF"/>
    <property type="match status" value="1"/>
</dbReference>
<dbReference type="SUPFAM" id="SSF54506">
    <property type="entry name" value="Diaminopimelate epimerase-like"/>
    <property type="match status" value="1"/>
</dbReference>
<gene>
    <name evidence="2" type="ORF">RCC_00310</name>
</gene>
<reference evidence="2 3" key="1">
    <citation type="submission" date="2016-03" db="EMBL/GenBank/DDBJ databases">
        <authorList>
            <person name="Ploux O."/>
        </authorList>
    </citation>
    <scope>NUCLEOTIDE SEQUENCE [LARGE SCALE GENOMIC DNA]</scope>
    <source>
        <strain evidence="2 3">URUG2</strain>
    </source>
</reference>
<dbReference type="PANTHER" id="PTHR13774">
    <property type="entry name" value="PHENAZINE BIOSYNTHESIS PROTEIN"/>
    <property type="match status" value="1"/>
</dbReference>
<dbReference type="GO" id="GO:0005737">
    <property type="term" value="C:cytoplasm"/>
    <property type="evidence" value="ECO:0007669"/>
    <property type="project" value="TreeGrafter"/>
</dbReference>
<feature type="active site" evidence="1">
    <location>
        <position position="51"/>
    </location>
</feature>
<dbReference type="Proteomes" id="UP000225277">
    <property type="component" value="Unassembled WGS sequence"/>
</dbReference>
<evidence type="ECO:0000313" key="2">
    <source>
        <dbReference type="EMBL" id="CZT14333.1"/>
    </source>
</evidence>
<name>A0A2D3V265_9PEZI</name>
<dbReference type="STRING" id="112498.A0A2D3V265"/>
<dbReference type="AlphaFoldDB" id="A0A2D3V265"/>
<dbReference type="OrthoDB" id="412383at2759"/>
<dbReference type="InterPro" id="IPR003719">
    <property type="entry name" value="Phenazine_PhzF-like"/>
</dbReference>
<dbReference type="PANTHER" id="PTHR13774:SF32">
    <property type="entry name" value="ANTISENSE-ENHANCING SEQUENCE 1"/>
    <property type="match status" value="1"/>
</dbReference>
<sequence>MSPRRLKFVTLDVFTQEKYAGNPLAVCLVPAGEDVSTETMQAIAREFNLSETLFLYETGPQGKEPTWRVRIFITTAELPFAGHPTIGAAVFALGTLQSATKGTFVAGAGPIELSFDGVVAEASIPHNVHIHKQYPLKVADIGATQPSLKGLLESDDAVTVVSPVKGMNFVAVELASVELLSTIALSGRALPKLDDEWNVGFIGSYFYVPTRESRVDGDVNRVELQARMIADGFEDPATGSAACAIGGMIALKRASSRVTQLSILQGVEMGRKSEIGVEVTLNASLTAVERIVLSGAAVRVMEGVVEY</sequence>
<dbReference type="Gene3D" id="3.10.310.10">
    <property type="entry name" value="Diaminopimelate Epimerase, Chain A, domain 1"/>
    <property type="match status" value="2"/>
</dbReference>
<keyword evidence="3" id="KW-1185">Reference proteome</keyword>
<dbReference type="NCBIfam" id="TIGR00654">
    <property type="entry name" value="PhzF_family"/>
    <property type="match status" value="1"/>
</dbReference>
<evidence type="ECO:0000313" key="3">
    <source>
        <dbReference type="Proteomes" id="UP000225277"/>
    </source>
</evidence>
<dbReference type="Pfam" id="PF02567">
    <property type="entry name" value="PhzC-PhzF"/>
    <property type="match status" value="1"/>
</dbReference>
<proteinExistence type="predicted"/>
<dbReference type="RefSeq" id="XP_023621230.1">
    <property type="nucleotide sequence ID" value="XM_023765462.1"/>
</dbReference>
<accession>A0A2D3V265</accession>